<dbReference type="InterPro" id="IPR003892">
    <property type="entry name" value="CUE"/>
</dbReference>
<dbReference type="Gene3D" id="1.10.8.10">
    <property type="entry name" value="DNA helicase RuvA subunit, C-terminal domain"/>
    <property type="match status" value="1"/>
</dbReference>
<dbReference type="SMART" id="SM00546">
    <property type="entry name" value="CUE"/>
    <property type="match status" value="1"/>
</dbReference>
<gene>
    <name evidence="3" type="ORF">SODALDRAFT_311108</name>
</gene>
<evidence type="ECO:0000313" key="4">
    <source>
        <dbReference type="Proteomes" id="UP000272025"/>
    </source>
</evidence>
<reference evidence="3 4" key="1">
    <citation type="journal article" date="2018" name="Mol. Ecol.">
        <title>The obligate alkalophilic soda-lake fungus Sodiomyces alkalinus has shifted to a protein diet.</title>
        <authorList>
            <person name="Grum-Grzhimaylo A.A."/>
            <person name="Falkoski D.L."/>
            <person name="van den Heuvel J."/>
            <person name="Valero-Jimenez C.A."/>
            <person name="Min B."/>
            <person name="Choi I.G."/>
            <person name="Lipzen A."/>
            <person name="Daum C.G."/>
            <person name="Aanen D.K."/>
            <person name="Tsang A."/>
            <person name="Henrissat B."/>
            <person name="Bilanenko E.N."/>
            <person name="de Vries R.P."/>
            <person name="van Kan J.A.L."/>
            <person name="Grigoriev I.V."/>
            <person name="Debets A.J.M."/>
        </authorList>
    </citation>
    <scope>NUCLEOTIDE SEQUENCE [LARGE SCALE GENOMIC DNA]</scope>
    <source>
        <strain evidence="3 4">F11</strain>
    </source>
</reference>
<dbReference type="STRING" id="1314773.A0A3N2PV79"/>
<dbReference type="InterPro" id="IPR052586">
    <property type="entry name" value="ASCC2"/>
</dbReference>
<feature type="region of interest" description="Disordered" evidence="1">
    <location>
        <begin position="399"/>
        <end position="441"/>
    </location>
</feature>
<dbReference type="PROSITE" id="PS51140">
    <property type="entry name" value="CUE"/>
    <property type="match status" value="1"/>
</dbReference>
<dbReference type="PANTHER" id="PTHR21494:SF0">
    <property type="entry name" value="ACTIVATING SIGNAL COINTEGRATOR 1 COMPLEX SUBUNIT 2"/>
    <property type="match status" value="1"/>
</dbReference>
<dbReference type="InterPro" id="IPR041800">
    <property type="entry name" value="ASCC2_CUE"/>
</dbReference>
<name>A0A3N2PV79_SODAK</name>
<accession>A0A3N2PV79</accession>
<dbReference type="InterPro" id="IPR009060">
    <property type="entry name" value="UBA-like_sf"/>
</dbReference>
<sequence length="698" mass="75349">MAPSLSLSQLPPFAPFPPSSVRSQLAQNDWDDLLDSCVTLSRAYLSLTETQDLTRAESVSAFLISLVSEIAEKGPSQTLGFSQTARALLHWTSLLLGRCLESPKTPPPELTRWQVLADAARVYTKTRLFGPLAALFATHPSLLEKSLSPLKKSLIMQLDAGIKTDLSALERTLARLNYLLHASPDAAAFFLAGSDFFDGLITCYRITNPPLRKVLVATAYLCLVGLTEDGPLTDGGKGKGKEKKPRWGMLTDSLFDLATAAESHRVGPLNPNDSLVPDLVSVTPLLAVVSKRAEEAGAMTPTLRARVEALQKFKKLGVGVSRPRAKRRARPRAVDKGKGRDDGAEMHVHRMSQIALVQDLFPDLGSAFVAKLLDASEDDPEVVIAKLLEDALPPHLANADRGEQLAPSSGPGTQPFHHDMAPRPTPPPRPRPTATHALPARRNVFDDDDLAEDMSNLHFGKRNPEKTADDVLADRSTAPKTAAILSALAAFDSDDDERDDTYDADDVGGAVDTAAGEDDALAAEEAEGRAHEDALFGAWQADAKLFDRDAATRRSAGRARLREETGMTDEAIEGWAVMLGRNPRLRRKLESRFTLFRGEQTELASTAWRARAEGEEEEEGEGEGGASSSSMRGGRGPGRGRGRGRGRGGRGGGDVAGPAGDKDTQLARRRKEANKGSRANHNQRDQRARKMARGGFVG</sequence>
<keyword evidence="4" id="KW-1185">Reference proteome</keyword>
<evidence type="ECO:0000259" key="2">
    <source>
        <dbReference type="PROSITE" id="PS51140"/>
    </source>
</evidence>
<feature type="region of interest" description="Disordered" evidence="1">
    <location>
        <begin position="602"/>
        <end position="698"/>
    </location>
</feature>
<dbReference type="AlphaFoldDB" id="A0A3N2PV79"/>
<feature type="domain" description="CUE" evidence="2">
    <location>
        <begin position="349"/>
        <end position="392"/>
    </location>
</feature>
<evidence type="ECO:0000313" key="3">
    <source>
        <dbReference type="EMBL" id="ROT38412.1"/>
    </source>
</evidence>
<dbReference type="RefSeq" id="XP_028466218.1">
    <property type="nucleotide sequence ID" value="XM_028609158.1"/>
</dbReference>
<evidence type="ECO:0000256" key="1">
    <source>
        <dbReference type="SAM" id="MobiDB-lite"/>
    </source>
</evidence>
<dbReference type="PANTHER" id="PTHR21494">
    <property type="entry name" value="ACTIVATING SIGNAL COINTEGRATOR 1 COMPLEX SUBUNIT 2 ASC-1 COMPLEX SUBUNIT P100"/>
    <property type="match status" value="1"/>
</dbReference>
<feature type="region of interest" description="Disordered" evidence="1">
    <location>
        <begin position="320"/>
        <end position="343"/>
    </location>
</feature>
<feature type="compositionally biased region" description="Low complexity" evidence="1">
    <location>
        <begin position="432"/>
        <end position="441"/>
    </location>
</feature>
<organism evidence="3 4">
    <name type="scientific">Sodiomyces alkalinus (strain CBS 110278 / VKM F-3762 / F11)</name>
    <name type="common">Alkaliphilic filamentous fungus</name>
    <dbReference type="NCBI Taxonomy" id="1314773"/>
    <lineage>
        <taxon>Eukaryota</taxon>
        <taxon>Fungi</taxon>
        <taxon>Dikarya</taxon>
        <taxon>Ascomycota</taxon>
        <taxon>Pezizomycotina</taxon>
        <taxon>Sordariomycetes</taxon>
        <taxon>Hypocreomycetidae</taxon>
        <taxon>Glomerellales</taxon>
        <taxon>Plectosphaerellaceae</taxon>
        <taxon>Sodiomyces</taxon>
    </lineage>
</organism>
<dbReference type="Pfam" id="PF02845">
    <property type="entry name" value="CUE"/>
    <property type="match status" value="1"/>
</dbReference>
<dbReference type="Proteomes" id="UP000272025">
    <property type="component" value="Unassembled WGS sequence"/>
</dbReference>
<dbReference type="OrthoDB" id="5577209at2759"/>
<feature type="compositionally biased region" description="Basic and acidic residues" evidence="1">
    <location>
        <begin position="332"/>
        <end position="343"/>
    </location>
</feature>
<protein>
    <recommendedName>
        <fullName evidence="2">CUE domain-containing protein</fullName>
    </recommendedName>
</protein>
<dbReference type="EMBL" id="ML119055">
    <property type="protein sequence ID" value="ROT38412.1"/>
    <property type="molecule type" value="Genomic_DNA"/>
</dbReference>
<dbReference type="CDD" id="cd14364">
    <property type="entry name" value="CUE_ASCC2"/>
    <property type="match status" value="1"/>
</dbReference>
<feature type="compositionally biased region" description="Basic residues" evidence="1">
    <location>
        <begin position="638"/>
        <end position="648"/>
    </location>
</feature>
<dbReference type="GO" id="GO:0043130">
    <property type="term" value="F:ubiquitin binding"/>
    <property type="evidence" value="ECO:0007669"/>
    <property type="project" value="InterPro"/>
</dbReference>
<dbReference type="GeneID" id="39577636"/>
<dbReference type="SUPFAM" id="SSF46934">
    <property type="entry name" value="UBA-like"/>
    <property type="match status" value="1"/>
</dbReference>
<proteinExistence type="predicted"/>